<evidence type="ECO:0000313" key="1">
    <source>
        <dbReference type="EMBL" id="KAJ1359927.1"/>
    </source>
</evidence>
<accession>A0AAD5MK18</accession>
<name>A0AAD5MK18_PARTN</name>
<keyword evidence="2" id="KW-1185">Reference proteome</keyword>
<gene>
    <name evidence="1" type="ORF">KIN20_018756</name>
</gene>
<proteinExistence type="predicted"/>
<dbReference type="EMBL" id="JAHQIW010003741">
    <property type="protein sequence ID" value="KAJ1359927.1"/>
    <property type="molecule type" value="Genomic_DNA"/>
</dbReference>
<organism evidence="1 2">
    <name type="scientific">Parelaphostrongylus tenuis</name>
    <name type="common">Meningeal worm</name>
    <dbReference type="NCBI Taxonomy" id="148309"/>
    <lineage>
        <taxon>Eukaryota</taxon>
        <taxon>Metazoa</taxon>
        <taxon>Ecdysozoa</taxon>
        <taxon>Nematoda</taxon>
        <taxon>Chromadorea</taxon>
        <taxon>Rhabditida</taxon>
        <taxon>Rhabditina</taxon>
        <taxon>Rhabditomorpha</taxon>
        <taxon>Strongyloidea</taxon>
        <taxon>Metastrongylidae</taxon>
        <taxon>Parelaphostrongylus</taxon>
    </lineage>
</organism>
<dbReference type="Proteomes" id="UP001196413">
    <property type="component" value="Unassembled WGS sequence"/>
</dbReference>
<sequence length="68" mass="7665">MIPVQKVASLYATVNAFDGDDSHRNRPVPMGDHSVWMSFHHVKTEDFKLALLREGDSITAAKRKKVDV</sequence>
<dbReference type="AlphaFoldDB" id="A0AAD5MK18"/>
<reference evidence="1" key="1">
    <citation type="submission" date="2021-06" db="EMBL/GenBank/DDBJ databases">
        <title>Parelaphostrongylus tenuis whole genome reference sequence.</title>
        <authorList>
            <person name="Garwood T.J."/>
            <person name="Larsen P.A."/>
            <person name="Fountain-Jones N.M."/>
            <person name="Garbe J.R."/>
            <person name="Macchietto M.G."/>
            <person name="Kania S.A."/>
            <person name="Gerhold R.W."/>
            <person name="Richards J.E."/>
            <person name="Wolf T.M."/>
        </authorList>
    </citation>
    <scope>NUCLEOTIDE SEQUENCE</scope>
    <source>
        <strain evidence="1">MNPRO001-30</strain>
        <tissue evidence="1">Meninges</tissue>
    </source>
</reference>
<protein>
    <submittedName>
        <fullName evidence="1">Uncharacterized protein</fullName>
    </submittedName>
</protein>
<evidence type="ECO:0000313" key="2">
    <source>
        <dbReference type="Proteomes" id="UP001196413"/>
    </source>
</evidence>
<comment type="caution">
    <text evidence="1">The sequence shown here is derived from an EMBL/GenBank/DDBJ whole genome shotgun (WGS) entry which is preliminary data.</text>
</comment>